<comment type="similarity">
    <text evidence="1">Belongs to the peptidase S9C family.</text>
</comment>
<dbReference type="STRING" id="413071.G9MR56"/>
<protein>
    <recommendedName>
        <fullName evidence="4">Dipeptidyl-peptidase V</fullName>
    </recommendedName>
</protein>
<evidence type="ECO:0000313" key="6">
    <source>
        <dbReference type="EMBL" id="EHK22582.1"/>
    </source>
</evidence>
<dbReference type="Proteomes" id="UP000007115">
    <property type="component" value="Unassembled WGS sequence"/>
</dbReference>
<dbReference type="OrthoDB" id="416344at2759"/>
<feature type="domain" description="Peptidase S9 prolyl oligopeptidase catalytic" evidence="5">
    <location>
        <begin position="575"/>
        <end position="785"/>
    </location>
</feature>
<dbReference type="eggNOG" id="KOG2100">
    <property type="taxonomic scope" value="Eukaryota"/>
</dbReference>
<dbReference type="InterPro" id="IPR001375">
    <property type="entry name" value="Peptidase_S9_cat"/>
</dbReference>
<dbReference type="VEuPathDB" id="FungiDB:TRIVIDRAFT_230614"/>
<evidence type="ECO:0000256" key="4">
    <source>
        <dbReference type="ARBA" id="ARBA00032829"/>
    </source>
</evidence>
<evidence type="ECO:0000256" key="2">
    <source>
        <dbReference type="ARBA" id="ARBA00022729"/>
    </source>
</evidence>
<dbReference type="Gene3D" id="3.40.50.1820">
    <property type="entry name" value="alpha/beta hydrolase"/>
    <property type="match status" value="1"/>
</dbReference>
<dbReference type="RefSeq" id="XP_013956798.1">
    <property type="nucleotide sequence ID" value="XM_014101323.1"/>
</dbReference>
<dbReference type="EMBL" id="ABDF02000006">
    <property type="protein sequence ID" value="EHK22582.1"/>
    <property type="molecule type" value="Genomic_DNA"/>
</dbReference>
<keyword evidence="3" id="KW-0378">Hydrolase</keyword>
<dbReference type="GO" id="GO:0004252">
    <property type="term" value="F:serine-type endopeptidase activity"/>
    <property type="evidence" value="ECO:0007669"/>
    <property type="project" value="TreeGrafter"/>
</dbReference>
<dbReference type="AlphaFoldDB" id="G9MR56"/>
<sequence length="808" mass="90630">MDGEGGWEDTADNREDVKFWTALVERRLTEDEAARDDGVAAGADGVAITGGTGGDEAIIVNIIQVLMIEVFSAQHPKRLEVNQEPSPNPRVEFAMVQVQELTPEVLLTEPRRGPAVANIGGTHAIYTVSTHELGDGTTHEFRILELKTGNSTRLSNDPRVHDVVWIPGSEFNILYLRSAEMGRTQIMVADARDPFERHYNAGEIDAPVSNLKLKKLDWQNVAFVVTGLVGDSGLYNQEALQVSSTAKVYDAEIPVWNASRRPHRRSLWYNQLVLRGRYWELDGKLFNLLPGMDLEVPSRLNSDKPCNDFDICRDGIAFSARDLRERGPDGRPPAAVYFAQISLFCAQRNGLPRQILIPSSFEPASITNVRFTPDRSSIGFLYTAIEDPYNTRLFLASLSSFDAFDVFSLVTCTDDEDLHPPRAFEFAGAESVILQSHLLGYETLSHLKLEDGAKPTVFFTGNSCSAFHPIVQDNWEYILTTSSSFIDSCLWQVVQVSKAKVLETISSATKGGCKFGLSKKMVSEFWYEGANGYFIHCWMILPQGFVETEEYPWVLMPHGSPDMAWNNEWSTTACTNPAAWATKGYVVILPNFTGSSGYGLEFTRRIRDQRGDKPFQDLLSLIADLEDVPYLDKERATVVGNSSSAYLVNKLLGHDVAKKFCCAVYQNGAIDPPTPSPHKEHIFDNFDKLDPSYSHTDPEMIYENDMARSTFFHGWKNAPPTLIIHGEMDKQCSITDALSAFNSLQAQGVPSRLLTFPDEGHVVTKPENIMTWYKVVWKWLGKHVDGEEEEEEVDEELYHQWSPQPIRN</sequence>
<gene>
    <name evidence="6" type="ORF">TRIVIDRAFT_230614</name>
</gene>
<dbReference type="OMA" id="AIWHDGI"/>
<evidence type="ECO:0000256" key="1">
    <source>
        <dbReference type="ARBA" id="ARBA00010040"/>
    </source>
</evidence>
<evidence type="ECO:0000313" key="7">
    <source>
        <dbReference type="Proteomes" id="UP000007115"/>
    </source>
</evidence>
<dbReference type="InParanoid" id="G9MR56"/>
<keyword evidence="7" id="KW-1185">Reference proteome</keyword>
<evidence type="ECO:0000256" key="3">
    <source>
        <dbReference type="ARBA" id="ARBA00022801"/>
    </source>
</evidence>
<comment type="caution">
    <text evidence="6">The sequence shown here is derived from an EMBL/GenBank/DDBJ whole genome shotgun (WGS) entry which is preliminary data.</text>
</comment>
<dbReference type="InterPro" id="IPR029058">
    <property type="entry name" value="AB_hydrolase_fold"/>
</dbReference>
<organism evidence="6 7">
    <name type="scientific">Hypocrea virens (strain Gv29-8 / FGSC 10586)</name>
    <name type="common">Gliocladium virens</name>
    <name type="synonym">Trichoderma virens</name>
    <dbReference type="NCBI Taxonomy" id="413071"/>
    <lineage>
        <taxon>Eukaryota</taxon>
        <taxon>Fungi</taxon>
        <taxon>Dikarya</taxon>
        <taxon>Ascomycota</taxon>
        <taxon>Pezizomycotina</taxon>
        <taxon>Sordariomycetes</taxon>
        <taxon>Hypocreomycetidae</taxon>
        <taxon>Hypocreales</taxon>
        <taxon>Hypocreaceae</taxon>
        <taxon>Trichoderma</taxon>
    </lineage>
</organism>
<reference evidence="6 7" key="1">
    <citation type="journal article" date="2011" name="Genome Biol.">
        <title>Comparative genome sequence analysis underscores mycoparasitism as the ancestral life style of Trichoderma.</title>
        <authorList>
            <person name="Kubicek C.P."/>
            <person name="Herrera-Estrella A."/>
            <person name="Seidl-Seiboth V."/>
            <person name="Martinez D.A."/>
            <person name="Druzhinina I.S."/>
            <person name="Thon M."/>
            <person name="Zeilinger S."/>
            <person name="Casas-Flores S."/>
            <person name="Horwitz B.A."/>
            <person name="Mukherjee P.K."/>
            <person name="Mukherjee M."/>
            <person name="Kredics L."/>
            <person name="Alcaraz L.D."/>
            <person name="Aerts A."/>
            <person name="Antal Z."/>
            <person name="Atanasova L."/>
            <person name="Cervantes-Badillo M.G."/>
            <person name="Challacombe J."/>
            <person name="Chertkov O."/>
            <person name="McCluskey K."/>
            <person name="Coulpier F."/>
            <person name="Deshpande N."/>
            <person name="von Doehren H."/>
            <person name="Ebbole D.J."/>
            <person name="Esquivel-Naranjo E.U."/>
            <person name="Fekete E."/>
            <person name="Flipphi M."/>
            <person name="Glaser F."/>
            <person name="Gomez-Rodriguez E.Y."/>
            <person name="Gruber S."/>
            <person name="Han C."/>
            <person name="Henrissat B."/>
            <person name="Hermosa R."/>
            <person name="Hernandez-Onate M."/>
            <person name="Karaffa L."/>
            <person name="Kosti I."/>
            <person name="Le Crom S."/>
            <person name="Lindquist E."/>
            <person name="Lucas S."/>
            <person name="Luebeck M."/>
            <person name="Luebeck P.S."/>
            <person name="Margeot A."/>
            <person name="Metz B."/>
            <person name="Misra M."/>
            <person name="Nevalainen H."/>
            <person name="Omann M."/>
            <person name="Packer N."/>
            <person name="Perrone G."/>
            <person name="Uresti-Rivera E.E."/>
            <person name="Salamov A."/>
            <person name="Schmoll M."/>
            <person name="Seiboth B."/>
            <person name="Shapiro H."/>
            <person name="Sukno S."/>
            <person name="Tamayo-Ramos J.A."/>
            <person name="Tisch D."/>
            <person name="Wiest A."/>
            <person name="Wilkinson H.H."/>
            <person name="Zhang M."/>
            <person name="Coutinho P.M."/>
            <person name="Kenerley C.M."/>
            <person name="Monte E."/>
            <person name="Baker S.E."/>
            <person name="Grigoriev I.V."/>
        </authorList>
    </citation>
    <scope>NUCLEOTIDE SEQUENCE [LARGE SCALE GENOMIC DNA]</scope>
    <source>
        <strain evidence="7">Gv29-8 / FGSC 10586</strain>
    </source>
</reference>
<dbReference type="GeneID" id="25792323"/>
<dbReference type="HOGENOM" id="CLU_008615_0_1_1"/>
<proteinExistence type="inferred from homology"/>
<dbReference type="PANTHER" id="PTHR42776:SF13">
    <property type="entry name" value="DIPEPTIDYL-PEPTIDASE 5"/>
    <property type="match status" value="1"/>
</dbReference>
<evidence type="ECO:0000259" key="5">
    <source>
        <dbReference type="Pfam" id="PF00326"/>
    </source>
</evidence>
<dbReference type="Pfam" id="PF00326">
    <property type="entry name" value="Peptidase_S9"/>
    <property type="match status" value="1"/>
</dbReference>
<name>G9MR56_HYPVG</name>
<dbReference type="GO" id="GO:0006508">
    <property type="term" value="P:proteolysis"/>
    <property type="evidence" value="ECO:0007669"/>
    <property type="project" value="InterPro"/>
</dbReference>
<accession>G9MR56</accession>
<keyword evidence="2" id="KW-0732">Signal</keyword>
<dbReference type="SUPFAM" id="SSF53474">
    <property type="entry name" value="alpha/beta-Hydrolases"/>
    <property type="match status" value="1"/>
</dbReference>
<dbReference type="PANTHER" id="PTHR42776">
    <property type="entry name" value="SERINE PEPTIDASE S9 FAMILY MEMBER"/>
    <property type="match status" value="1"/>
</dbReference>